<gene>
    <name evidence="2" type="ORF">HD556DRAFT_1306845</name>
</gene>
<dbReference type="EMBL" id="JABBWE010000018">
    <property type="protein sequence ID" value="KAG1796647.1"/>
    <property type="molecule type" value="Genomic_DNA"/>
</dbReference>
<reference evidence="2" key="1">
    <citation type="journal article" date="2020" name="New Phytol.">
        <title>Comparative genomics reveals dynamic genome evolution in host specialist ectomycorrhizal fungi.</title>
        <authorList>
            <person name="Lofgren L.A."/>
            <person name="Nguyen N.H."/>
            <person name="Vilgalys R."/>
            <person name="Ruytinx J."/>
            <person name="Liao H.L."/>
            <person name="Branco S."/>
            <person name="Kuo A."/>
            <person name="LaButti K."/>
            <person name="Lipzen A."/>
            <person name="Andreopoulos W."/>
            <person name="Pangilinan J."/>
            <person name="Riley R."/>
            <person name="Hundley H."/>
            <person name="Na H."/>
            <person name="Barry K."/>
            <person name="Grigoriev I.V."/>
            <person name="Stajich J.E."/>
            <person name="Kennedy P.G."/>
        </authorList>
    </citation>
    <scope>NUCLEOTIDE SEQUENCE</scope>
    <source>
        <strain evidence="2">S12</strain>
    </source>
</reference>
<keyword evidence="1" id="KW-0812">Transmembrane</keyword>
<dbReference type="Proteomes" id="UP000719766">
    <property type="component" value="Unassembled WGS sequence"/>
</dbReference>
<evidence type="ECO:0000313" key="2">
    <source>
        <dbReference type="EMBL" id="KAG1796647.1"/>
    </source>
</evidence>
<protein>
    <submittedName>
        <fullName evidence="2">Uncharacterized protein</fullName>
    </submittedName>
</protein>
<proteinExistence type="predicted"/>
<sequence length="227" mass="24773">MPTPVLADSIIGETALMHSTDHGLTRALSLIAACATPSLKAVFVVNVALITLDVALCQAVIALCVWCLFARNRVSLYTVALSSIFFKGMVHPSFTKSLTIIALVSTSGFIDHSALEGFFRVSMRNGKHSSSISAFILVIPSLRIATALNHRSFIDWLDMNIVYKAASSSVQPLSLSAMRYSSTFDLHLRRFTAWLLNHAELSRVQKTMGNREDEISSEAVLATQNSP</sequence>
<organism evidence="2 3">
    <name type="scientific">Suillus plorans</name>
    <dbReference type="NCBI Taxonomy" id="116603"/>
    <lineage>
        <taxon>Eukaryota</taxon>
        <taxon>Fungi</taxon>
        <taxon>Dikarya</taxon>
        <taxon>Basidiomycota</taxon>
        <taxon>Agaricomycotina</taxon>
        <taxon>Agaricomycetes</taxon>
        <taxon>Agaricomycetidae</taxon>
        <taxon>Boletales</taxon>
        <taxon>Suillineae</taxon>
        <taxon>Suillaceae</taxon>
        <taxon>Suillus</taxon>
    </lineage>
</organism>
<feature type="transmembrane region" description="Helical" evidence="1">
    <location>
        <begin position="47"/>
        <end position="69"/>
    </location>
</feature>
<evidence type="ECO:0000313" key="3">
    <source>
        <dbReference type="Proteomes" id="UP000719766"/>
    </source>
</evidence>
<keyword evidence="1" id="KW-1133">Transmembrane helix</keyword>
<dbReference type="RefSeq" id="XP_041162004.1">
    <property type="nucleotide sequence ID" value="XM_041299965.1"/>
</dbReference>
<comment type="caution">
    <text evidence="2">The sequence shown here is derived from an EMBL/GenBank/DDBJ whole genome shotgun (WGS) entry which is preliminary data.</text>
</comment>
<keyword evidence="1" id="KW-0472">Membrane</keyword>
<evidence type="ECO:0000256" key="1">
    <source>
        <dbReference type="SAM" id="Phobius"/>
    </source>
</evidence>
<keyword evidence="3" id="KW-1185">Reference proteome</keyword>
<dbReference type="OrthoDB" id="10413059at2759"/>
<dbReference type="GeneID" id="64593729"/>
<dbReference type="AlphaFoldDB" id="A0A9P7AYN1"/>
<accession>A0A9P7AYN1</accession>
<name>A0A9P7AYN1_9AGAM</name>